<evidence type="ECO:0000313" key="2">
    <source>
        <dbReference type="EMBL" id="CAB4336058.1"/>
    </source>
</evidence>
<dbReference type="GO" id="GO:0016020">
    <property type="term" value="C:membrane"/>
    <property type="evidence" value="ECO:0007669"/>
    <property type="project" value="InterPro"/>
</dbReference>
<evidence type="ECO:0000256" key="1">
    <source>
        <dbReference type="SAM" id="Phobius"/>
    </source>
</evidence>
<evidence type="ECO:0000313" key="5">
    <source>
        <dbReference type="EMBL" id="CAB4802743.1"/>
    </source>
</evidence>
<dbReference type="EMBL" id="CAESAI010000010">
    <property type="protein sequence ID" value="CAB4336058.1"/>
    <property type="molecule type" value="Genomic_DNA"/>
</dbReference>
<keyword evidence="1" id="KW-0472">Membrane</keyword>
<dbReference type="InterPro" id="IPR002994">
    <property type="entry name" value="Surf1/Shy1"/>
</dbReference>
<evidence type="ECO:0000313" key="4">
    <source>
        <dbReference type="EMBL" id="CAB4706122.1"/>
    </source>
</evidence>
<dbReference type="EMBL" id="CAFAAO010000008">
    <property type="protein sequence ID" value="CAB4802743.1"/>
    <property type="molecule type" value="Genomic_DNA"/>
</dbReference>
<keyword evidence="1" id="KW-1133">Transmembrane helix</keyword>
<keyword evidence="1" id="KW-0812">Transmembrane</keyword>
<protein>
    <submittedName>
        <fullName evidence="4">Unannotated protein</fullName>
    </submittedName>
</protein>
<dbReference type="AlphaFoldDB" id="A0A6J6Q6J3"/>
<evidence type="ECO:0000313" key="7">
    <source>
        <dbReference type="EMBL" id="CAB5021316.1"/>
    </source>
</evidence>
<dbReference type="PROSITE" id="PS51257">
    <property type="entry name" value="PROKAR_LIPOPROTEIN"/>
    <property type="match status" value="1"/>
</dbReference>
<evidence type="ECO:0000313" key="3">
    <source>
        <dbReference type="EMBL" id="CAB4340967.1"/>
    </source>
</evidence>
<evidence type="ECO:0000313" key="6">
    <source>
        <dbReference type="EMBL" id="CAB4850660.1"/>
    </source>
</evidence>
<dbReference type="EMBL" id="CAESAD010000006">
    <property type="protein sequence ID" value="CAB4340967.1"/>
    <property type="molecule type" value="Genomic_DNA"/>
</dbReference>
<dbReference type="Pfam" id="PF02104">
    <property type="entry name" value="SURF1"/>
    <property type="match status" value="1"/>
</dbReference>
<proteinExistence type="predicted"/>
<organism evidence="4">
    <name type="scientific">freshwater metagenome</name>
    <dbReference type="NCBI Taxonomy" id="449393"/>
    <lineage>
        <taxon>unclassified sequences</taxon>
        <taxon>metagenomes</taxon>
        <taxon>ecological metagenomes</taxon>
    </lineage>
</organism>
<reference evidence="4" key="1">
    <citation type="submission" date="2020-05" db="EMBL/GenBank/DDBJ databases">
        <authorList>
            <person name="Chiriac C."/>
            <person name="Salcher M."/>
            <person name="Ghai R."/>
            <person name="Kavagutti S V."/>
        </authorList>
    </citation>
    <scope>NUCLEOTIDE SEQUENCE</scope>
</reference>
<gene>
    <name evidence="4" type="ORF">UFOPK2648_00601</name>
    <name evidence="5" type="ORF">UFOPK3037_00743</name>
    <name evidence="6" type="ORF">UFOPK3278_01289</name>
    <name evidence="2" type="ORF">UFOPK3406_00598</name>
    <name evidence="3" type="ORF">UFOPK3925_00984</name>
    <name evidence="7" type="ORF">UFOPK4097_00954</name>
</gene>
<dbReference type="EMBL" id="CAFBIX010000076">
    <property type="protein sequence ID" value="CAB4850660.1"/>
    <property type="molecule type" value="Genomic_DNA"/>
</dbReference>
<dbReference type="EMBL" id="CAFBPK010000014">
    <property type="protein sequence ID" value="CAB5021316.1"/>
    <property type="molecule type" value="Genomic_DNA"/>
</dbReference>
<name>A0A6J6Q6J3_9ZZZZ</name>
<accession>A0A6J6Q6J3</accession>
<sequence length="256" mass="28195">MSRYLTLRLFAIHALGALAVVACLILAAWQWDRAHVQTASTSTEVKTFAELSPLRDYLPVSSVAMPTSVTGTWQPDERILMPERVSNGPEMVNPDPASEVILEWAIPIGYWVVDIMELDDGSSLGVVRGFTTAVEDIPTANGVETITGVMQPSEDFPGLKLVNGIKPLTTAMIVANARTIAHDGYLVATSKSAELELVTPIFTEPISQGLNWRNVMYTFNWILFAVIVCFMWIRVARDEVQLAQIAKNHADLSHDN</sequence>
<dbReference type="EMBL" id="CAEZYC010000024">
    <property type="protein sequence ID" value="CAB4706122.1"/>
    <property type="molecule type" value="Genomic_DNA"/>
</dbReference>
<feature type="transmembrane region" description="Helical" evidence="1">
    <location>
        <begin position="215"/>
        <end position="233"/>
    </location>
</feature>